<feature type="compositionally biased region" description="Acidic residues" evidence="1">
    <location>
        <begin position="273"/>
        <end position="287"/>
    </location>
</feature>
<proteinExistence type="predicted"/>
<feature type="region of interest" description="Disordered" evidence="1">
    <location>
        <begin position="236"/>
        <end position="341"/>
    </location>
</feature>
<evidence type="ECO:0000313" key="4">
    <source>
        <dbReference type="EMBL" id="SSX26422.1"/>
    </source>
</evidence>
<dbReference type="InterPro" id="IPR031941">
    <property type="entry name" value="DUF4773"/>
</dbReference>
<evidence type="ECO:0000256" key="1">
    <source>
        <dbReference type="SAM" id="MobiDB-lite"/>
    </source>
</evidence>
<sequence>MKITFILELLLILVLIAYAAQARIINGNDARKISRRPPLRQTATNTGSASGSVEDIDSLVVVEPDLYDESALEDASTIIADSASVEATTVENTDDQSTINRYCKCTSYECNCCREFRLPIAGIGSNGCATVNYLDGERMSVGLKFGDRLVASRVISSRRPTPICLPLPGGFSRFCGRIYGISRRNDDFQACLGLELRADDEVEAALRVSCFKFGPQTDDDADYGLIDPAAEFDEPVAAKKQPARDVLSKTSNGTQVALNETRVETTTKKNKDDDDDSDEDEDEDVFDIVETIVGSQASDDDDDENELEGDESEEDENDEKDASSTTKATPSKKKREDEPTSIFTKLYRYLAARKK</sequence>
<feature type="domain" description="DUF4773" evidence="3">
    <location>
        <begin position="102"/>
        <end position="216"/>
    </location>
</feature>
<reference evidence="4" key="1">
    <citation type="submission" date="2018-07" db="EMBL/GenBank/DDBJ databases">
        <authorList>
            <person name="Quirk P.G."/>
            <person name="Krulwich T.A."/>
        </authorList>
    </citation>
    <scope>NUCLEOTIDE SEQUENCE</scope>
</reference>
<evidence type="ECO:0000259" key="3">
    <source>
        <dbReference type="Pfam" id="PF15998"/>
    </source>
</evidence>
<dbReference type="EMBL" id="UFQT01000674">
    <property type="protein sequence ID" value="SSX26422.1"/>
    <property type="molecule type" value="Genomic_DNA"/>
</dbReference>
<dbReference type="Pfam" id="PF15998">
    <property type="entry name" value="DUF4773"/>
    <property type="match status" value="1"/>
</dbReference>
<evidence type="ECO:0000256" key="2">
    <source>
        <dbReference type="SAM" id="SignalP"/>
    </source>
</evidence>
<accession>A0A336M7X8</accession>
<feature type="signal peptide" evidence="2">
    <location>
        <begin position="1"/>
        <end position="22"/>
    </location>
</feature>
<name>A0A336M7X8_CULSO</name>
<protein>
    <submittedName>
        <fullName evidence="4">CSON013410 protein</fullName>
    </submittedName>
</protein>
<dbReference type="PANTHER" id="PTHR36299:SF3">
    <property type="entry name" value="FI03431P"/>
    <property type="match status" value="1"/>
</dbReference>
<organism evidence="4">
    <name type="scientific">Culicoides sonorensis</name>
    <name type="common">Biting midge</name>
    <dbReference type="NCBI Taxonomy" id="179676"/>
    <lineage>
        <taxon>Eukaryota</taxon>
        <taxon>Metazoa</taxon>
        <taxon>Ecdysozoa</taxon>
        <taxon>Arthropoda</taxon>
        <taxon>Hexapoda</taxon>
        <taxon>Insecta</taxon>
        <taxon>Pterygota</taxon>
        <taxon>Neoptera</taxon>
        <taxon>Endopterygota</taxon>
        <taxon>Diptera</taxon>
        <taxon>Nematocera</taxon>
        <taxon>Chironomoidea</taxon>
        <taxon>Ceratopogonidae</taxon>
        <taxon>Ceratopogoninae</taxon>
        <taxon>Culicoides</taxon>
        <taxon>Monoculicoides</taxon>
    </lineage>
</organism>
<feature type="compositionally biased region" description="Acidic residues" evidence="1">
    <location>
        <begin position="298"/>
        <end position="319"/>
    </location>
</feature>
<dbReference type="VEuPathDB" id="VectorBase:CSON013410"/>
<dbReference type="PANTHER" id="PTHR36299">
    <property type="entry name" value="AGAP008005-PA"/>
    <property type="match status" value="1"/>
</dbReference>
<dbReference type="OMA" id="CACTSLM"/>
<feature type="chain" id="PRO_5016239032" evidence="2">
    <location>
        <begin position="23"/>
        <end position="355"/>
    </location>
</feature>
<feature type="compositionally biased region" description="Polar residues" evidence="1">
    <location>
        <begin position="248"/>
        <end position="258"/>
    </location>
</feature>
<keyword evidence="2" id="KW-0732">Signal</keyword>
<gene>
    <name evidence="4" type="primary">CSON013410</name>
</gene>
<feature type="compositionally biased region" description="Basic and acidic residues" evidence="1">
    <location>
        <begin position="261"/>
        <end position="272"/>
    </location>
</feature>
<dbReference type="AlphaFoldDB" id="A0A336M7X8"/>